<sequence length="168" mass="18723">MRHNEMVRRVKKAVVFKGTILSENQAVGASGLRPDLVATVGNTLFIIVVTIPFGNRRGAFQQASERKIQKYSSLIPFFNSLGYEAVEIVLIILDALGTWDPNNDKFLRTVATKRYPKTMKKLCVSDTIKWSRDIYIQHLTGKQQYGRTDAALPAGAESPASLAQKEIP</sequence>
<evidence type="ECO:0000313" key="1">
    <source>
        <dbReference type="EMBL" id="GFY46991.1"/>
    </source>
</evidence>
<keyword evidence="2" id="KW-1185">Reference proteome</keyword>
<dbReference type="Proteomes" id="UP000886998">
    <property type="component" value="Unassembled WGS sequence"/>
</dbReference>
<protein>
    <submittedName>
        <fullName evidence="1">Retrovirus-related Pol polyprotein from type-1 retrotransposable element R2</fullName>
    </submittedName>
</protein>
<dbReference type="AlphaFoldDB" id="A0A8X6X7W7"/>
<dbReference type="EMBL" id="BMAV01005702">
    <property type="protein sequence ID" value="GFY46991.1"/>
    <property type="molecule type" value="Genomic_DNA"/>
</dbReference>
<gene>
    <name evidence="1" type="primary">PO21_53</name>
    <name evidence="1" type="ORF">TNIN_380201</name>
</gene>
<accession>A0A8X6X7W7</accession>
<name>A0A8X6X7W7_9ARAC</name>
<comment type="caution">
    <text evidence="1">The sequence shown here is derived from an EMBL/GenBank/DDBJ whole genome shotgun (WGS) entry which is preliminary data.</text>
</comment>
<reference evidence="1" key="1">
    <citation type="submission" date="2020-08" db="EMBL/GenBank/DDBJ databases">
        <title>Multicomponent nature underlies the extraordinary mechanical properties of spider dragline silk.</title>
        <authorList>
            <person name="Kono N."/>
            <person name="Nakamura H."/>
            <person name="Mori M."/>
            <person name="Yoshida Y."/>
            <person name="Ohtoshi R."/>
            <person name="Malay A.D."/>
            <person name="Moran D.A.P."/>
            <person name="Tomita M."/>
            <person name="Numata K."/>
            <person name="Arakawa K."/>
        </authorList>
    </citation>
    <scope>NUCLEOTIDE SEQUENCE</scope>
</reference>
<proteinExistence type="predicted"/>
<dbReference type="OrthoDB" id="8195432at2759"/>
<organism evidence="1 2">
    <name type="scientific">Trichonephila inaurata madagascariensis</name>
    <dbReference type="NCBI Taxonomy" id="2747483"/>
    <lineage>
        <taxon>Eukaryota</taxon>
        <taxon>Metazoa</taxon>
        <taxon>Ecdysozoa</taxon>
        <taxon>Arthropoda</taxon>
        <taxon>Chelicerata</taxon>
        <taxon>Arachnida</taxon>
        <taxon>Araneae</taxon>
        <taxon>Araneomorphae</taxon>
        <taxon>Entelegynae</taxon>
        <taxon>Araneoidea</taxon>
        <taxon>Nephilidae</taxon>
        <taxon>Trichonephila</taxon>
        <taxon>Trichonephila inaurata</taxon>
    </lineage>
</organism>
<evidence type="ECO:0000313" key="2">
    <source>
        <dbReference type="Proteomes" id="UP000886998"/>
    </source>
</evidence>